<dbReference type="GO" id="GO:0045892">
    <property type="term" value="P:negative regulation of DNA-templated transcription"/>
    <property type="evidence" value="ECO:0007669"/>
    <property type="project" value="TreeGrafter"/>
</dbReference>
<dbReference type="InterPro" id="IPR029016">
    <property type="entry name" value="GAF-like_dom_sf"/>
</dbReference>
<evidence type="ECO:0000259" key="4">
    <source>
        <dbReference type="PROSITE" id="PS51077"/>
    </source>
</evidence>
<gene>
    <name evidence="6" type="ORF">FXN63_12225</name>
</gene>
<dbReference type="PANTHER" id="PTHR30136">
    <property type="entry name" value="HELIX-TURN-HELIX TRANSCRIPTIONAL REGULATOR, ICLR FAMILY"/>
    <property type="match status" value="1"/>
</dbReference>
<dbReference type="GO" id="GO:0003700">
    <property type="term" value="F:DNA-binding transcription factor activity"/>
    <property type="evidence" value="ECO:0007669"/>
    <property type="project" value="TreeGrafter"/>
</dbReference>
<dbReference type="InterPro" id="IPR014757">
    <property type="entry name" value="Tscrpt_reg_IclR_C"/>
</dbReference>
<dbReference type="RefSeq" id="WP_148815180.1">
    <property type="nucleotide sequence ID" value="NZ_CP043046.1"/>
</dbReference>
<sequence length="258" mass="28578">MSKRTDSLFVQSLAKGLRLLECFADRPSPMSLNDLAEACEVDRSTVQRMTHTLVAMGYLERGANGRGYVLGKKSLDRAFDYLRGVPLLERATPIMVELQRESAERVELSLFDGLTIIFALRRQTKRQAYTMTLIGRRLPTIYTAGGRAVLSHLPADQVDQILADTTTKPFTPKTITDHDLIRAEIDTARRKGYALSSEESALGEVNLACAILDHQQLPIAAVHISASLSDWTRDEFETRFSPLVVNAAKELSGKVGLS</sequence>
<dbReference type="SMART" id="SM00346">
    <property type="entry name" value="HTH_ICLR"/>
    <property type="match status" value="1"/>
</dbReference>
<dbReference type="InterPro" id="IPR036388">
    <property type="entry name" value="WH-like_DNA-bd_sf"/>
</dbReference>
<dbReference type="SUPFAM" id="SSF55781">
    <property type="entry name" value="GAF domain-like"/>
    <property type="match status" value="1"/>
</dbReference>
<dbReference type="Proteomes" id="UP000325161">
    <property type="component" value="Chromosome"/>
</dbReference>
<dbReference type="InterPro" id="IPR005471">
    <property type="entry name" value="Tscrpt_reg_IclR_N"/>
</dbReference>
<proteinExistence type="predicted"/>
<keyword evidence="3" id="KW-0804">Transcription</keyword>
<evidence type="ECO:0000256" key="2">
    <source>
        <dbReference type="ARBA" id="ARBA00023125"/>
    </source>
</evidence>
<evidence type="ECO:0000259" key="5">
    <source>
        <dbReference type="PROSITE" id="PS51078"/>
    </source>
</evidence>
<dbReference type="KEGG" id="pacr:FXN63_12225"/>
<dbReference type="OrthoDB" id="8689343at2"/>
<dbReference type="Pfam" id="PF09339">
    <property type="entry name" value="HTH_IclR"/>
    <property type="match status" value="1"/>
</dbReference>
<evidence type="ECO:0000256" key="1">
    <source>
        <dbReference type="ARBA" id="ARBA00023015"/>
    </source>
</evidence>
<reference evidence="6 7" key="1">
    <citation type="submission" date="2019-08" db="EMBL/GenBank/DDBJ databases">
        <title>Amphibian skin-associated Pigmentiphaga: genome sequence and occurrence across geography and hosts.</title>
        <authorList>
            <person name="Bletz M.C."/>
            <person name="Bunk B."/>
            <person name="Sproeer C."/>
            <person name="Biwer P."/>
            <person name="Reiter S."/>
            <person name="Rabemananjara F.C.E."/>
            <person name="Schulz S."/>
            <person name="Overmann J."/>
            <person name="Vences M."/>
        </authorList>
    </citation>
    <scope>NUCLEOTIDE SEQUENCE [LARGE SCALE GENOMIC DNA]</scope>
    <source>
        <strain evidence="6 7">Mada1488</strain>
    </source>
</reference>
<dbReference type="InterPro" id="IPR036390">
    <property type="entry name" value="WH_DNA-bd_sf"/>
</dbReference>
<keyword evidence="1" id="KW-0805">Transcription regulation</keyword>
<dbReference type="GO" id="GO:0003677">
    <property type="term" value="F:DNA binding"/>
    <property type="evidence" value="ECO:0007669"/>
    <property type="project" value="UniProtKB-KW"/>
</dbReference>
<protein>
    <submittedName>
        <fullName evidence="6">IclR family transcriptional regulator</fullName>
    </submittedName>
</protein>
<dbReference type="Gene3D" id="1.10.10.10">
    <property type="entry name" value="Winged helix-like DNA-binding domain superfamily/Winged helix DNA-binding domain"/>
    <property type="match status" value="1"/>
</dbReference>
<keyword evidence="2" id="KW-0238">DNA-binding</keyword>
<evidence type="ECO:0000313" key="7">
    <source>
        <dbReference type="Proteomes" id="UP000325161"/>
    </source>
</evidence>
<keyword evidence="7" id="KW-1185">Reference proteome</keyword>
<feature type="domain" description="HTH iclR-type" evidence="4">
    <location>
        <begin position="10"/>
        <end position="72"/>
    </location>
</feature>
<evidence type="ECO:0000313" key="6">
    <source>
        <dbReference type="EMBL" id="QEI06511.1"/>
    </source>
</evidence>
<dbReference type="EMBL" id="CP043046">
    <property type="protein sequence ID" value="QEI06511.1"/>
    <property type="molecule type" value="Genomic_DNA"/>
</dbReference>
<feature type="domain" description="IclR-ED" evidence="5">
    <location>
        <begin position="73"/>
        <end position="257"/>
    </location>
</feature>
<organism evidence="6 7">
    <name type="scientific">Pigmentiphaga aceris</name>
    <dbReference type="NCBI Taxonomy" id="1940612"/>
    <lineage>
        <taxon>Bacteria</taxon>
        <taxon>Pseudomonadati</taxon>
        <taxon>Pseudomonadota</taxon>
        <taxon>Betaproteobacteria</taxon>
        <taxon>Burkholderiales</taxon>
        <taxon>Alcaligenaceae</taxon>
        <taxon>Pigmentiphaga</taxon>
    </lineage>
</organism>
<dbReference type="SUPFAM" id="SSF46785">
    <property type="entry name" value="Winged helix' DNA-binding domain"/>
    <property type="match status" value="1"/>
</dbReference>
<dbReference type="PROSITE" id="PS51077">
    <property type="entry name" value="HTH_ICLR"/>
    <property type="match status" value="1"/>
</dbReference>
<dbReference type="Gene3D" id="3.30.450.40">
    <property type="match status" value="1"/>
</dbReference>
<evidence type="ECO:0000256" key="3">
    <source>
        <dbReference type="ARBA" id="ARBA00023163"/>
    </source>
</evidence>
<name>A0A5C0B0Z3_9BURK</name>
<accession>A0A5C0B0Z3</accession>
<dbReference type="InterPro" id="IPR050707">
    <property type="entry name" value="HTH_MetabolicPath_Reg"/>
</dbReference>
<dbReference type="PROSITE" id="PS51078">
    <property type="entry name" value="ICLR_ED"/>
    <property type="match status" value="1"/>
</dbReference>
<dbReference type="AlphaFoldDB" id="A0A5C0B0Z3"/>
<dbReference type="Pfam" id="PF01614">
    <property type="entry name" value="IclR_C"/>
    <property type="match status" value="1"/>
</dbReference>
<dbReference type="PANTHER" id="PTHR30136:SF35">
    <property type="entry name" value="HTH-TYPE TRANSCRIPTIONAL REGULATOR RV1719"/>
    <property type="match status" value="1"/>
</dbReference>